<name>A0ABV2JJT0_9STRE</name>
<feature type="transmembrane region" description="Helical" evidence="7">
    <location>
        <begin position="824"/>
        <end position="842"/>
    </location>
</feature>
<keyword evidence="11" id="KW-1185">Reference proteome</keyword>
<proteinExistence type="predicted"/>
<keyword evidence="1" id="KW-0134">Cell wall</keyword>
<evidence type="ECO:0000313" key="10">
    <source>
        <dbReference type="EMBL" id="MET3644190.1"/>
    </source>
</evidence>
<dbReference type="NCBIfam" id="TIGR01167">
    <property type="entry name" value="LPXTG_anchor"/>
    <property type="match status" value="1"/>
</dbReference>
<dbReference type="RefSeq" id="WP_354280428.1">
    <property type="nucleotide sequence ID" value="NZ_JBEPMK010000002.1"/>
</dbReference>
<protein>
    <submittedName>
        <fullName evidence="10">SEC10/PgrA surface exclusion-like protein/LPXTG-motif cell wall-anchored protein</fullName>
    </submittedName>
</protein>
<keyword evidence="4" id="KW-0572">Peptidoglycan-anchor</keyword>
<feature type="signal peptide" evidence="8">
    <location>
        <begin position="1"/>
        <end position="25"/>
    </location>
</feature>
<dbReference type="EMBL" id="JBEPMK010000002">
    <property type="protein sequence ID" value="MET3644190.1"/>
    <property type="molecule type" value="Genomic_DNA"/>
</dbReference>
<sequence length="847" mass="91864">MKKSKVLSAVLVCGLSLSLANSVFAEETLTVPVKPADSSTEKSDNVVTDKQVKLAEGEYKNAKSAYDNQAGVVKGASVAVAGATKDINGALSKLSEAKEVAGQATPENIDTAKAEVKTAEGGVSTEEKNLTKAQEIENEAEARVDNQIGVVAESGKQVKTAEDEVKTAQNGVDTAKAILDGTGAQKVIDEAEKAANQLTIDEAKLVEAQVKADEAKFADGDRQLQIDMATIDRDSKQVTLTIAETRQKTATENLAKSTKAVEEATPKLATLKNAVDGINTIKVSAEYVEALKEYNRLLSATDEASKQQRKEVFAKLQAMSPAEYKNNTYKANKNDSTTKIDTNNLSEENLKELTFFAQELVNDIRKAFGHTVVSVSNGSVKFADGVTDHYVADKWIYSDVEKYGHDTYAINQAAKEAGLSYDEKVLATGLVREKQAQPYENMVSLGLETPTISMAEAKELVFTSVLDFMFNGDEFAHARSIAGFSWGKAIDKQYLGVDVSNRSGVTGIHYLLVSSDQIDSVSATKFDSTEIANPISKEKVLSDYQTFQKQYEGLVSTREADKVTLATAAKAVAEAKKALTSAQEVLKRAEAIKVLSPEAQTKLAEAQKQAEASRLANAKAQEALKVLDADVKAKQKVYDEAKAKLAEKEAKLAEAKQVFAKESQELIRLKNEVKLAESKLADVKASLATAKQTLAEKLARVDKLIHDPEELEKALTAYAKAEKAYNEAISTLTLENDKLVSLQQDRDAKFKVWQDLLAKYNKQEEAKQMAETLKRAEEAQVRAKAESKSETVQLSNPTKKGTTPNLNTTVKSSVLPHTGETKSVLLPLGMSIMVAMFGLFVAGRKEN</sequence>
<evidence type="ECO:0000256" key="6">
    <source>
        <dbReference type="SAM" id="MobiDB-lite"/>
    </source>
</evidence>
<keyword evidence="7" id="KW-0472">Membrane</keyword>
<comment type="caution">
    <text evidence="10">The sequence shown here is derived from an EMBL/GenBank/DDBJ whole genome shotgun (WGS) entry which is preliminary data.</text>
</comment>
<accession>A0ABV2JJT0</accession>
<evidence type="ECO:0000256" key="3">
    <source>
        <dbReference type="ARBA" id="ARBA00022729"/>
    </source>
</evidence>
<feature type="chain" id="PRO_5046003750" evidence="8">
    <location>
        <begin position="26"/>
        <end position="847"/>
    </location>
</feature>
<feature type="region of interest" description="Disordered" evidence="6">
    <location>
        <begin position="782"/>
        <end position="813"/>
    </location>
</feature>
<keyword evidence="2" id="KW-0964">Secreted</keyword>
<feature type="domain" description="Gram-positive cocci surface proteins LPxTG" evidence="9">
    <location>
        <begin position="815"/>
        <end position="847"/>
    </location>
</feature>
<evidence type="ECO:0000256" key="8">
    <source>
        <dbReference type="SAM" id="SignalP"/>
    </source>
</evidence>
<keyword evidence="7" id="KW-1133">Transmembrane helix</keyword>
<feature type="coiled-coil region" evidence="5">
    <location>
        <begin position="572"/>
        <end position="693"/>
    </location>
</feature>
<keyword evidence="7" id="KW-0812">Transmembrane</keyword>
<evidence type="ECO:0000313" key="11">
    <source>
        <dbReference type="Proteomes" id="UP001549055"/>
    </source>
</evidence>
<evidence type="ECO:0000256" key="4">
    <source>
        <dbReference type="ARBA" id="ARBA00023088"/>
    </source>
</evidence>
<dbReference type="InterPro" id="IPR027607">
    <property type="entry name" value="Surf_Exclu_SEC10/PgrA"/>
</dbReference>
<evidence type="ECO:0000256" key="5">
    <source>
        <dbReference type="SAM" id="Coils"/>
    </source>
</evidence>
<evidence type="ECO:0000256" key="2">
    <source>
        <dbReference type="ARBA" id="ARBA00022525"/>
    </source>
</evidence>
<organism evidence="10 11">
    <name type="scientific">Streptococcus gallinaceus</name>
    <dbReference type="NCBI Taxonomy" id="165758"/>
    <lineage>
        <taxon>Bacteria</taxon>
        <taxon>Bacillati</taxon>
        <taxon>Bacillota</taxon>
        <taxon>Bacilli</taxon>
        <taxon>Lactobacillales</taxon>
        <taxon>Streptococcaceae</taxon>
        <taxon>Streptococcus</taxon>
    </lineage>
</organism>
<reference evidence="10 11" key="1">
    <citation type="submission" date="2024-06" db="EMBL/GenBank/DDBJ databases">
        <title>Genomic Encyclopedia of Type Strains, Phase IV (KMG-IV): sequencing the most valuable type-strain genomes for metagenomic binning, comparative biology and taxonomic classification.</title>
        <authorList>
            <person name="Goeker M."/>
        </authorList>
    </citation>
    <scope>NUCLEOTIDE SEQUENCE [LARGE SCALE GENOMIC DNA]</scope>
    <source>
        <strain evidence="10 11">DSM 15349</strain>
    </source>
</reference>
<evidence type="ECO:0000256" key="1">
    <source>
        <dbReference type="ARBA" id="ARBA00022512"/>
    </source>
</evidence>
<dbReference type="NCBIfam" id="TIGR04320">
    <property type="entry name" value="Surf_Exclu_PgrA"/>
    <property type="match status" value="1"/>
</dbReference>
<evidence type="ECO:0000256" key="7">
    <source>
        <dbReference type="SAM" id="Phobius"/>
    </source>
</evidence>
<gene>
    <name evidence="10" type="ORF">ABID27_000812</name>
</gene>
<dbReference type="InterPro" id="IPR019931">
    <property type="entry name" value="LPXTG_anchor"/>
</dbReference>
<evidence type="ECO:0000259" key="9">
    <source>
        <dbReference type="PROSITE" id="PS50847"/>
    </source>
</evidence>
<dbReference type="Proteomes" id="UP001549055">
    <property type="component" value="Unassembled WGS sequence"/>
</dbReference>
<feature type="compositionally biased region" description="Polar residues" evidence="6">
    <location>
        <begin position="790"/>
        <end position="812"/>
    </location>
</feature>
<keyword evidence="5" id="KW-0175">Coiled coil</keyword>
<dbReference type="PROSITE" id="PS50847">
    <property type="entry name" value="GRAM_POS_ANCHORING"/>
    <property type="match status" value="1"/>
</dbReference>
<keyword evidence="3 8" id="KW-0732">Signal</keyword>